<dbReference type="GO" id="GO:0016020">
    <property type="term" value="C:membrane"/>
    <property type="evidence" value="ECO:0007669"/>
    <property type="project" value="InterPro"/>
</dbReference>
<dbReference type="EMBL" id="SPHZ02000010">
    <property type="protein sequence ID" value="KAF0895447.1"/>
    <property type="molecule type" value="Genomic_DNA"/>
</dbReference>
<dbReference type="OrthoDB" id="1889309at2759"/>
<reference evidence="2 3" key="1">
    <citation type="submission" date="2019-11" db="EMBL/GenBank/DDBJ databases">
        <title>Whole genome sequence of Oryza granulata.</title>
        <authorList>
            <person name="Li W."/>
        </authorList>
    </citation>
    <scope>NUCLEOTIDE SEQUENCE [LARGE SCALE GENOMIC DNA]</scope>
    <source>
        <strain evidence="3">cv. Menghai</strain>
        <tissue evidence="2">Leaf</tissue>
    </source>
</reference>
<dbReference type="SUPFAM" id="SSF47661">
    <property type="entry name" value="t-snare proteins"/>
    <property type="match status" value="1"/>
</dbReference>
<keyword evidence="1" id="KW-0813">Transport</keyword>
<dbReference type="GO" id="GO:0016192">
    <property type="term" value="P:vesicle-mediated transport"/>
    <property type="evidence" value="ECO:0007669"/>
    <property type="project" value="InterPro"/>
</dbReference>
<dbReference type="PANTHER" id="PTHR34949">
    <property type="entry name" value="OS05G0443700 PROTEIN"/>
    <property type="match status" value="1"/>
</dbReference>
<evidence type="ECO:0000313" key="2">
    <source>
        <dbReference type="EMBL" id="KAF0895447.1"/>
    </source>
</evidence>
<gene>
    <name evidence="2" type="ORF">E2562_012455</name>
</gene>
<dbReference type="InterPro" id="IPR010989">
    <property type="entry name" value="SNARE"/>
</dbReference>
<dbReference type="AlphaFoldDB" id="A0A6G1C649"/>
<protein>
    <submittedName>
        <fullName evidence="2">Uncharacterized protein</fullName>
    </submittedName>
</protein>
<keyword evidence="1" id="KW-0653">Protein transport</keyword>
<keyword evidence="3" id="KW-1185">Reference proteome</keyword>
<accession>A0A6G1C649</accession>
<organism evidence="2 3">
    <name type="scientific">Oryza meyeriana var. granulata</name>
    <dbReference type="NCBI Taxonomy" id="110450"/>
    <lineage>
        <taxon>Eukaryota</taxon>
        <taxon>Viridiplantae</taxon>
        <taxon>Streptophyta</taxon>
        <taxon>Embryophyta</taxon>
        <taxon>Tracheophyta</taxon>
        <taxon>Spermatophyta</taxon>
        <taxon>Magnoliopsida</taxon>
        <taxon>Liliopsida</taxon>
        <taxon>Poales</taxon>
        <taxon>Poaceae</taxon>
        <taxon>BOP clade</taxon>
        <taxon>Oryzoideae</taxon>
        <taxon>Oryzeae</taxon>
        <taxon>Oryzinae</taxon>
        <taxon>Oryza</taxon>
        <taxon>Oryza meyeriana</taxon>
    </lineage>
</organism>
<dbReference type="GO" id="GO:0015031">
    <property type="term" value="P:protein transport"/>
    <property type="evidence" value="ECO:0007669"/>
    <property type="project" value="UniProtKB-KW"/>
</dbReference>
<dbReference type="PANTHER" id="PTHR34949:SF6">
    <property type="entry name" value="EXPRESSED PROTEIN"/>
    <property type="match status" value="1"/>
</dbReference>
<proteinExistence type="predicted"/>
<name>A0A6G1C649_9ORYZ</name>
<evidence type="ECO:0000313" key="3">
    <source>
        <dbReference type="Proteomes" id="UP000479710"/>
    </source>
</evidence>
<evidence type="ECO:0000256" key="1">
    <source>
        <dbReference type="ARBA" id="ARBA00022927"/>
    </source>
</evidence>
<comment type="caution">
    <text evidence="2">The sequence shown here is derived from an EMBL/GenBank/DDBJ whole genome shotgun (WGS) entry which is preliminary data.</text>
</comment>
<sequence length="117" mass="12634">MAKSFDCWGKDPFFPAAEEVQESTARMESVYRRWLQEGKVGACVKAAAGGGWGEPPEISAASCTRRSVPPSGRRGCSHGLYVSIGFLAAHQRGAQLPRVRLGVARRHQAGAGDWFDS</sequence>
<dbReference type="Proteomes" id="UP000479710">
    <property type="component" value="Unassembled WGS sequence"/>
</dbReference>